<proteinExistence type="predicted"/>
<dbReference type="EMBL" id="SRLO01000038">
    <property type="protein sequence ID" value="TNN82590.1"/>
    <property type="molecule type" value="Genomic_DNA"/>
</dbReference>
<feature type="transmembrane region" description="Helical" evidence="1">
    <location>
        <begin position="205"/>
        <end position="233"/>
    </location>
</feature>
<keyword evidence="1" id="KW-0472">Membrane</keyword>
<keyword evidence="1" id="KW-1133">Transmembrane helix</keyword>
<organism evidence="2 3">
    <name type="scientific">Liparis tanakae</name>
    <name type="common">Tanaka's snailfish</name>
    <dbReference type="NCBI Taxonomy" id="230148"/>
    <lineage>
        <taxon>Eukaryota</taxon>
        <taxon>Metazoa</taxon>
        <taxon>Chordata</taxon>
        <taxon>Craniata</taxon>
        <taxon>Vertebrata</taxon>
        <taxon>Euteleostomi</taxon>
        <taxon>Actinopterygii</taxon>
        <taxon>Neopterygii</taxon>
        <taxon>Teleostei</taxon>
        <taxon>Neoteleostei</taxon>
        <taxon>Acanthomorphata</taxon>
        <taxon>Eupercaria</taxon>
        <taxon>Perciformes</taxon>
        <taxon>Cottioidei</taxon>
        <taxon>Cottales</taxon>
        <taxon>Liparidae</taxon>
        <taxon>Liparis</taxon>
    </lineage>
</organism>
<keyword evidence="3" id="KW-1185">Reference proteome</keyword>
<dbReference type="AlphaFoldDB" id="A0A4Z2IX87"/>
<comment type="caution">
    <text evidence="2">The sequence shown here is derived from an EMBL/GenBank/DDBJ whole genome shotgun (WGS) entry which is preliminary data.</text>
</comment>
<accession>A0A4Z2IX87</accession>
<evidence type="ECO:0000313" key="2">
    <source>
        <dbReference type="EMBL" id="TNN82590.1"/>
    </source>
</evidence>
<sequence length="234" mass="26576">MQPLTRPSGFGHFGFQLECTRSSVPAWRMLVYSLVGVPRHCILPSVDPPPFRRLALGPTPPPVALQAPALEDVRAVEFKMCCLILSCSWLPVSPTRLRQVLHRTAYMTFLFVVFVGCLGFLLLFFGGSDIFVFITCDLHHIIGPYCFIICLGKSIFWMLFGHFLVFIIIIAVLFTFVFFLNNIQNCVMELFSCGPFSIFCFTQSLIFISSLFILFYVFIFSCVLVYILILGLCF</sequence>
<feature type="transmembrane region" description="Helical" evidence="1">
    <location>
        <begin position="105"/>
        <end position="124"/>
    </location>
</feature>
<reference evidence="2 3" key="1">
    <citation type="submission" date="2019-03" db="EMBL/GenBank/DDBJ databases">
        <title>First draft genome of Liparis tanakae, snailfish: a comprehensive survey of snailfish specific genes.</title>
        <authorList>
            <person name="Kim W."/>
            <person name="Song I."/>
            <person name="Jeong J.-H."/>
            <person name="Kim D."/>
            <person name="Kim S."/>
            <person name="Ryu S."/>
            <person name="Song J.Y."/>
            <person name="Lee S.K."/>
        </authorList>
    </citation>
    <scope>NUCLEOTIDE SEQUENCE [LARGE SCALE GENOMIC DNA]</scope>
    <source>
        <tissue evidence="2">Muscle</tissue>
    </source>
</reference>
<keyword evidence="1" id="KW-0812">Transmembrane</keyword>
<evidence type="ECO:0000313" key="3">
    <source>
        <dbReference type="Proteomes" id="UP000314294"/>
    </source>
</evidence>
<name>A0A4Z2IX87_9TELE</name>
<evidence type="ECO:0000256" key="1">
    <source>
        <dbReference type="SAM" id="Phobius"/>
    </source>
</evidence>
<feature type="transmembrane region" description="Helical" evidence="1">
    <location>
        <begin position="130"/>
        <end position="152"/>
    </location>
</feature>
<dbReference type="Proteomes" id="UP000314294">
    <property type="component" value="Unassembled WGS sequence"/>
</dbReference>
<protein>
    <submittedName>
        <fullName evidence="2">Uncharacterized protein</fullName>
    </submittedName>
</protein>
<gene>
    <name evidence="2" type="ORF">EYF80_007108</name>
</gene>
<feature type="transmembrane region" description="Helical" evidence="1">
    <location>
        <begin position="159"/>
        <end position="180"/>
    </location>
</feature>